<comment type="caution">
    <text evidence="3">The sequence shown here is derived from an EMBL/GenBank/DDBJ whole genome shotgun (WGS) entry which is preliminary data.</text>
</comment>
<organism evidence="3 4">
    <name type="scientific">Paenibacillus thailandensis</name>
    <dbReference type="NCBI Taxonomy" id="393250"/>
    <lineage>
        <taxon>Bacteria</taxon>
        <taxon>Bacillati</taxon>
        <taxon>Bacillota</taxon>
        <taxon>Bacilli</taxon>
        <taxon>Bacillales</taxon>
        <taxon>Paenibacillaceae</taxon>
        <taxon>Paenibacillus</taxon>
    </lineage>
</organism>
<protein>
    <submittedName>
        <fullName evidence="3">YheC/YheD family protein</fullName>
    </submittedName>
</protein>
<feature type="domain" description="ATP-grasp" evidence="2">
    <location>
        <begin position="128"/>
        <end position="370"/>
    </location>
</feature>
<dbReference type="Proteomes" id="UP001597493">
    <property type="component" value="Unassembled WGS sequence"/>
</dbReference>
<dbReference type="InterPro" id="IPR026838">
    <property type="entry name" value="YheC/D"/>
</dbReference>
<dbReference type="EMBL" id="JBHUMY010000001">
    <property type="protein sequence ID" value="MFD2658925.1"/>
    <property type="molecule type" value="Genomic_DNA"/>
</dbReference>
<dbReference type="RefSeq" id="WP_379268938.1">
    <property type="nucleotide sequence ID" value="NZ_JBHUGT010000050.1"/>
</dbReference>
<proteinExistence type="predicted"/>
<dbReference type="Gene3D" id="3.30.470.20">
    <property type="entry name" value="ATP-grasp fold, B domain"/>
    <property type="match status" value="1"/>
</dbReference>
<evidence type="ECO:0000313" key="4">
    <source>
        <dbReference type="Proteomes" id="UP001597493"/>
    </source>
</evidence>
<evidence type="ECO:0000259" key="2">
    <source>
        <dbReference type="PROSITE" id="PS50975"/>
    </source>
</evidence>
<dbReference type="PROSITE" id="PS50975">
    <property type="entry name" value="ATP_GRASP"/>
    <property type="match status" value="1"/>
</dbReference>
<dbReference type="Pfam" id="PF14398">
    <property type="entry name" value="ATPgrasp_YheCD"/>
    <property type="match status" value="1"/>
</dbReference>
<keyword evidence="1" id="KW-0067">ATP-binding</keyword>
<sequence>MTQAVFIIGLFVACIDRTGGMPGGDAAVPEPAFYRELSETAARMGIDLYVFSPEQFRGGELFGYRWRRSRWVLDKVPFPDIVYDRCYYTSAGQRKACKLTLAAIRARKPHRLLSGGNLPSKWEVYKLLAADAPVAGLLPPTAKVRSADQLLAALAKYREGLFLKPAAGMQGKGTLLVRRDKESNGIAVDGRTRANKPFSLLFNGEAEWKQWISAFIGETPYIVQPYLKLAMPDGRSFDIRVLLQKDGSGRFAVTGQAARVGKAGSITSNLHGGGSASDAAKLLNEAFGRKIGGEISAQMNDISEYIAHRLENRYGRFAELGFDYGIADGGKLWLLEVNSKPGRSAFGQLNDGTAAALSIERPLLYARLLNSRQAPSYMLRRSANGRRLYSTPYMSLKTRRPSAR</sequence>
<evidence type="ECO:0000256" key="1">
    <source>
        <dbReference type="PROSITE-ProRule" id="PRU00409"/>
    </source>
</evidence>
<keyword evidence="1" id="KW-0547">Nucleotide-binding</keyword>
<accession>A0ABW5QRZ8</accession>
<evidence type="ECO:0000313" key="3">
    <source>
        <dbReference type="EMBL" id="MFD2658925.1"/>
    </source>
</evidence>
<reference evidence="4" key="1">
    <citation type="journal article" date="2019" name="Int. J. Syst. Evol. Microbiol.">
        <title>The Global Catalogue of Microorganisms (GCM) 10K type strain sequencing project: providing services to taxonomists for standard genome sequencing and annotation.</title>
        <authorList>
            <consortium name="The Broad Institute Genomics Platform"/>
            <consortium name="The Broad Institute Genome Sequencing Center for Infectious Disease"/>
            <person name="Wu L."/>
            <person name="Ma J."/>
        </authorList>
    </citation>
    <scope>NUCLEOTIDE SEQUENCE [LARGE SCALE GENOMIC DNA]</scope>
    <source>
        <strain evidence="4">TISTR 1827</strain>
    </source>
</reference>
<name>A0ABW5QRZ8_9BACL</name>
<gene>
    <name evidence="3" type="ORF">ACFSW5_01450</name>
</gene>
<dbReference type="InterPro" id="IPR011761">
    <property type="entry name" value="ATP-grasp"/>
</dbReference>
<dbReference type="SUPFAM" id="SSF56059">
    <property type="entry name" value="Glutathione synthetase ATP-binding domain-like"/>
    <property type="match status" value="1"/>
</dbReference>
<keyword evidence="4" id="KW-1185">Reference proteome</keyword>